<feature type="domain" description="PB1" evidence="2">
    <location>
        <begin position="1"/>
        <end position="41"/>
    </location>
</feature>
<name>A0A9R0T2S0_TRITD</name>
<feature type="transmembrane region" description="Helical" evidence="1">
    <location>
        <begin position="65"/>
        <end position="85"/>
    </location>
</feature>
<sequence>MQYDDDEGDRVLLTTDSDLAGAVLNAKSSGLKVLRLHIDDSDSSSEVKKQLPELVPPQKSQLTPAHYGLMAGAIALTGVVLVVYLKRSKV</sequence>
<evidence type="ECO:0000313" key="3">
    <source>
        <dbReference type="EMBL" id="VAI03509.1"/>
    </source>
</evidence>
<protein>
    <recommendedName>
        <fullName evidence="2">PB1 domain-containing protein</fullName>
    </recommendedName>
</protein>
<dbReference type="Proteomes" id="UP000324705">
    <property type="component" value="Chromosome 4B"/>
</dbReference>
<dbReference type="InterPro" id="IPR000270">
    <property type="entry name" value="PB1_dom"/>
</dbReference>
<keyword evidence="1" id="KW-0472">Membrane</keyword>
<accession>A0A9R0T2S0</accession>
<proteinExistence type="predicted"/>
<gene>
    <name evidence="3" type="ORF">TRITD_4Bv1G043070</name>
</gene>
<dbReference type="SUPFAM" id="SSF54277">
    <property type="entry name" value="CAD &amp; PB1 domains"/>
    <property type="match status" value="1"/>
</dbReference>
<keyword evidence="1" id="KW-1133">Transmembrane helix</keyword>
<dbReference type="Gramene" id="TRITD4Bv1G043070.6">
    <property type="protein sequence ID" value="TRITD4Bv1G043070.6"/>
    <property type="gene ID" value="TRITD4Bv1G043070"/>
</dbReference>
<evidence type="ECO:0000259" key="2">
    <source>
        <dbReference type="PROSITE" id="PS51745"/>
    </source>
</evidence>
<keyword evidence="4" id="KW-1185">Reference proteome</keyword>
<dbReference type="Pfam" id="PF00564">
    <property type="entry name" value="PB1"/>
    <property type="match status" value="1"/>
</dbReference>
<evidence type="ECO:0000313" key="4">
    <source>
        <dbReference type="Proteomes" id="UP000324705"/>
    </source>
</evidence>
<dbReference type="EMBL" id="LT934118">
    <property type="protein sequence ID" value="VAI03509.1"/>
    <property type="molecule type" value="Genomic_DNA"/>
</dbReference>
<keyword evidence="1" id="KW-0812">Transmembrane</keyword>
<dbReference type="InterPro" id="IPR053793">
    <property type="entry name" value="PB1-like"/>
</dbReference>
<dbReference type="AlphaFoldDB" id="A0A9R0T2S0"/>
<evidence type="ECO:0000256" key="1">
    <source>
        <dbReference type="SAM" id="Phobius"/>
    </source>
</evidence>
<reference evidence="3 4" key="1">
    <citation type="submission" date="2017-09" db="EMBL/GenBank/DDBJ databases">
        <authorList>
            <consortium name="International Durum Wheat Genome Sequencing Consortium (IDWGSC)"/>
            <person name="Milanesi L."/>
        </authorList>
    </citation>
    <scope>NUCLEOTIDE SEQUENCE [LARGE SCALE GENOMIC DNA]</scope>
    <source>
        <strain evidence="4">cv. Svevo</strain>
    </source>
</reference>
<organism evidence="3 4">
    <name type="scientific">Triticum turgidum subsp. durum</name>
    <name type="common">Durum wheat</name>
    <name type="synonym">Triticum durum</name>
    <dbReference type="NCBI Taxonomy" id="4567"/>
    <lineage>
        <taxon>Eukaryota</taxon>
        <taxon>Viridiplantae</taxon>
        <taxon>Streptophyta</taxon>
        <taxon>Embryophyta</taxon>
        <taxon>Tracheophyta</taxon>
        <taxon>Spermatophyta</taxon>
        <taxon>Magnoliopsida</taxon>
        <taxon>Liliopsida</taxon>
        <taxon>Poales</taxon>
        <taxon>Poaceae</taxon>
        <taxon>BOP clade</taxon>
        <taxon>Pooideae</taxon>
        <taxon>Triticodae</taxon>
        <taxon>Triticeae</taxon>
        <taxon>Triticinae</taxon>
        <taxon>Triticum</taxon>
    </lineage>
</organism>
<dbReference type="PROSITE" id="PS51745">
    <property type="entry name" value="PB1"/>
    <property type="match status" value="1"/>
</dbReference>